<dbReference type="PANTHER" id="PTHR32063:SF0">
    <property type="entry name" value="SWARMING MOTILITY PROTEIN SWRC"/>
    <property type="match status" value="1"/>
</dbReference>
<dbReference type="PRINTS" id="PR00702">
    <property type="entry name" value="ACRIFLAVINRP"/>
</dbReference>
<dbReference type="SUPFAM" id="SSF82714">
    <property type="entry name" value="Multidrug efflux transporter AcrB TolC docking domain, DN and DC subdomains"/>
    <property type="match status" value="2"/>
</dbReference>
<feature type="transmembrane region" description="Helical" evidence="1">
    <location>
        <begin position="12"/>
        <end position="33"/>
    </location>
</feature>
<dbReference type="KEGG" id="llu:AKJ09_03812"/>
<gene>
    <name evidence="2" type="ORF">AKJ09_03812</name>
</gene>
<dbReference type="Gene3D" id="3.30.70.1430">
    <property type="entry name" value="Multidrug efflux transporter AcrB pore domain"/>
    <property type="match status" value="2"/>
</dbReference>
<dbReference type="GO" id="GO:0005886">
    <property type="term" value="C:plasma membrane"/>
    <property type="evidence" value="ECO:0007669"/>
    <property type="project" value="TreeGrafter"/>
</dbReference>
<dbReference type="AlphaFoldDB" id="A0A0K1PUC9"/>
<dbReference type="InterPro" id="IPR001036">
    <property type="entry name" value="Acrflvin-R"/>
</dbReference>
<feature type="transmembrane region" description="Helical" evidence="1">
    <location>
        <begin position="906"/>
        <end position="928"/>
    </location>
</feature>
<protein>
    <submittedName>
        <fullName evidence="2">RND multidrug efflux transporter</fullName>
    </submittedName>
</protein>
<dbReference type="SUPFAM" id="SSF82693">
    <property type="entry name" value="Multidrug efflux transporter AcrB pore domain, PN1, PN2, PC1 and PC2 subdomains"/>
    <property type="match status" value="3"/>
</dbReference>
<organism evidence="2 3">
    <name type="scientific">Labilithrix luteola</name>
    <dbReference type="NCBI Taxonomy" id="1391654"/>
    <lineage>
        <taxon>Bacteria</taxon>
        <taxon>Pseudomonadati</taxon>
        <taxon>Myxococcota</taxon>
        <taxon>Polyangia</taxon>
        <taxon>Polyangiales</taxon>
        <taxon>Labilitrichaceae</taxon>
        <taxon>Labilithrix</taxon>
    </lineage>
</organism>
<reference evidence="2 3" key="1">
    <citation type="submission" date="2015-08" db="EMBL/GenBank/DDBJ databases">
        <authorList>
            <person name="Babu N.S."/>
            <person name="Beckwith C.J."/>
            <person name="Beseler K.G."/>
            <person name="Brison A."/>
            <person name="Carone J.V."/>
            <person name="Caskin T.P."/>
            <person name="Diamond M."/>
            <person name="Durham M.E."/>
            <person name="Foxe J.M."/>
            <person name="Go M."/>
            <person name="Henderson B.A."/>
            <person name="Jones I.B."/>
            <person name="McGettigan J.A."/>
            <person name="Micheletti S.J."/>
            <person name="Nasrallah M.E."/>
            <person name="Ortiz D."/>
            <person name="Piller C.R."/>
            <person name="Privatt S.R."/>
            <person name="Schneider S.L."/>
            <person name="Sharp S."/>
            <person name="Smith T.C."/>
            <person name="Stanton J.D."/>
            <person name="Ullery H.E."/>
            <person name="Wilson R.J."/>
            <person name="Serrano M.G."/>
            <person name="Buck G."/>
            <person name="Lee V."/>
            <person name="Wang Y."/>
            <person name="Carvalho R."/>
            <person name="Voegtly L."/>
            <person name="Shi R."/>
            <person name="Duckworth R."/>
            <person name="Johnson A."/>
            <person name="Loviza R."/>
            <person name="Walstead R."/>
            <person name="Shah Z."/>
            <person name="Kiflezghi M."/>
            <person name="Wade K."/>
            <person name="Ball S.L."/>
            <person name="Bradley K.W."/>
            <person name="Asai D.J."/>
            <person name="Bowman C.A."/>
            <person name="Russell D.A."/>
            <person name="Pope W.H."/>
            <person name="Jacobs-Sera D."/>
            <person name="Hendrix R.W."/>
            <person name="Hatfull G.F."/>
        </authorList>
    </citation>
    <scope>NUCLEOTIDE SEQUENCE [LARGE SCALE GENOMIC DNA]</scope>
    <source>
        <strain evidence="2 3">DSM 27648</strain>
    </source>
</reference>
<sequence length="1040" mass="111960">MNLSAIAIKRPVFTVMVTIALMVLGVMGLARLGTDLFPDVTFPVVVVNVPYPGASPREVEQLVTKQIEDAVVSINGIDRLKSTSREGLSSVIILFKLNVDQKDAATQVRERVAQTRFKLPNEVKEPAVSRFDVGSTGVLTYTLSGAGKSLPEIAKFARDVIKPALEQVDGVASVEVKGGAEREVHVELDRAKIDALHLSPLSILEQLRSQNLNVPAGHYDEGVREISVRTVGELKDVDDIRNLIVATAADGSSVRLSDIGSIEDGFEELRTRIRVNGEAAVSFDVLKQSGTNTVAVSDAAKAKLAEISSSFPPGIKADIIIEQAMFIRENVHEVEIAIVFGGAMAILVILVFMLDLRSMIISSFALPTSVVATFFVMWLFGFSLNMMTLLALSLAIGLLIDDAVVVRENIAKHLERGLDPKTAALEGTKEIALAVLATTFTVVAVFVPVAFMTGIVGQFFRQFGLTIVAAVLVSLFVAFTLDPMLSSRFSKPHVHGAVDKFAWAKRPFEFVFKSMEDGYRVILGWSVRHKILVGILAFVSFVLMFPIAGLTGVDFVNQEDRGQFVVDVELPAGTKLAETSALSQPAEQKLLQDPRFVTLLSTLGPSGEVNKVKWRVVTVPKSERTAKLNELRDIARKTIQNQIPGARVVVTDPPFVEGAATEAPIMVQVRAGDYDTLAPLAKQFEEALKSVPGIIDVDQKYTPGQPELRVSVNREKAARAGVPVSAVALSLRAAIEGDEGGKLRQGKDEVPIRVRLGKSDRASMEDVLQMTMWTPKGPMALADLASVEHGEGPSAIEREDRERQIVIWAAPDGRSLGDLVPEMQAAFAKIKMPPGSSYHLDGQIRQMQDTNSAMGVAFLLALVFIYIVLASQFESFLHPVTIMLTTLPLAAVGAIVGVFLSGTTLAMGSFIGIIFLLGLVTKNAILVVDRALSRMRDNGETALQAILEAGPERLRPILMTSAAMVLGMLPTAISNGEGSEFRSPMAIAVIGGVVSSTVLSLVVVPAFFLTGEAMKAKFAKWFGRPAPQPVVVAAPPAAAE</sequence>
<dbReference type="Gene3D" id="1.20.1640.10">
    <property type="entry name" value="Multidrug efflux transporter AcrB transmembrane domain"/>
    <property type="match status" value="2"/>
</dbReference>
<dbReference type="SUPFAM" id="SSF82866">
    <property type="entry name" value="Multidrug efflux transporter AcrB transmembrane domain"/>
    <property type="match status" value="2"/>
</dbReference>
<dbReference type="PATRIC" id="fig|1391654.3.peg.3867"/>
<dbReference type="Gene3D" id="3.30.2090.10">
    <property type="entry name" value="Multidrug efflux transporter AcrB TolC docking domain, DN and DC subdomains"/>
    <property type="match status" value="2"/>
</dbReference>
<proteinExistence type="predicted"/>
<evidence type="ECO:0000256" key="1">
    <source>
        <dbReference type="SAM" id="Phobius"/>
    </source>
</evidence>
<keyword evidence="3" id="KW-1185">Reference proteome</keyword>
<dbReference type="PANTHER" id="PTHR32063">
    <property type="match status" value="1"/>
</dbReference>
<keyword evidence="1" id="KW-0472">Membrane</keyword>
<keyword evidence="1" id="KW-0812">Transmembrane</keyword>
<feature type="transmembrane region" description="Helical" evidence="1">
    <location>
        <begin position="463"/>
        <end position="481"/>
    </location>
</feature>
<feature type="transmembrane region" description="Helical" evidence="1">
    <location>
        <begin position="985"/>
        <end position="1010"/>
    </location>
</feature>
<accession>A0A0K1PUC9</accession>
<dbReference type="Gene3D" id="3.30.70.1440">
    <property type="entry name" value="Multidrug efflux transporter AcrB pore domain"/>
    <property type="match status" value="1"/>
</dbReference>
<dbReference type="Proteomes" id="UP000064967">
    <property type="component" value="Chromosome"/>
</dbReference>
<dbReference type="GO" id="GO:0042910">
    <property type="term" value="F:xenobiotic transmembrane transporter activity"/>
    <property type="evidence" value="ECO:0007669"/>
    <property type="project" value="TreeGrafter"/>
</dbReference>
<feature type="transmembrane region" description="Helical" evidence="1">
    <location>
        <begin position="431"/>
        <end position="451"/>
    </location>
</feature>
<feature type="transmembrane region" description="Helical" evidence="1">
    <location>
        <begin position="336"/>
        <end position="354"/>
    </location>
</feature>
<dbReference type="Gene3D" id="3.30.70.1320">
    <property type="entry name" value="Multidrug efflux transporter AcrB pore domain like"/>
    <property type="match status" value="1"/>
</dbReference>
<dbReference type="EMBL" id="CP012333">
    <property type="protein sequence ID" value="AKU97148.1"/>
    <property type="molecule type" value="Genomic_DNA"/>
</dbReference>
<dbReference type="STRING" id="1391654.AKJ09_03812"/>
<feature type="transmembrane region" description="Helical" evidence="1">
    <location>
        <begin position="876"/>
        <end position="900"/>
    </location>
</feature>
<dbReference type="InterPro" id="IPR027463">
    <property type="entry name" value="AcrB_DN_DC_subdom"/>
</dbReference>
<dbReference type="Pfam" id="PF00873">
    <property type="entry name" value="ACR_tran"/>
    <property type="match status" value="1"/>
</dbReference>
<evidence type="ECO:0000313" key="2">
    <source>
        <dbReference type="EMBL" id="AKU97148.1"/>
    </source>
</evidence>
<evidence type="ECO:0000313" key="3">
    <source>
        <dbReference type="Proteomes" id="UP000064967"/>
    </source>
</evidence>
<name>A0A0K1PUC9_9BACT</name>
<dbReference type="RefSeq" id="WP_169927613.1">
    <property type="nucleotide sequence ID" value="NZ_CP012333.1"/>
</dbReference>
<keyword evidence="1" id="KW-1133">Transmembrane helix</keyword>
<feature type="transmembrane region" description="Helical" evidence="1">
    <location>
        <begin position="852"/>
        <end position="869"/>
    </location>
</feature>
<feature type="transmembrane region" description="Helical" evidence="1">
    <location>
        <begin position="531"/>
        <end position="553"/>
    </location>
</feature>
<feature type="transmembrane region" description="Helical" evidence="1">
    <location>
        <begin position="361"/>
        <end position="380"/>
    </location>
</feature>